<gene>
    <name evidence="1" type="ORF">EPK99_01605</name>
</gene>
<dbReference type="RefSeq" id="WP_128440880.1">
    <property type="nucleotide sequence ID" value="NZ_SBIP01000001.1"/>
</dbReference>
<dbReference type="EMBL" id="SBIP01000001">
    <property type="protein sequence ID" value="RWX81053.1"/>
    <property type="molecule type" value="Genomic_DNA"/>
</dbReference>
<evidence type="ECO:0000313" key="1">
    <source>
        <dbReference type="EMBL" id="RWX81053.1"/>
    </source>
</evidence>
<keyword evidence="2" id="KW-1185">Reference proteome</keyword>
<dbReference type="SUPFAM" id="SSF55781">
    <property type="entry name" value="GAF domain-like"/>
    <property type="match status" value="1"/>
</dbReference>
<dbReference type="Proteomes" id="UP000287687">
    <property type="component" value="Unassembled WGS sequence"/>
</dbReference>
<dbReference type="AlphaFoldDB" id="A0A444LL65"/>
<reference evidence="1 2" key="1">
    <citation type="submission" date="2019-01" db="EMBL/GenBank/DDBJ databases">
        <title>The draft genome of Rhizobium sp. 24NR.</title>
        <authorList>
            <person name="Liu L."/>
            <person name="Liang L."/>
            <person name="Shi S."/>
            <person name="Xu L."/>
            <person name="Wang X."/>
            <person name="Li L."/>
            <person name="Zhang X."/>
        </authorList>
    </citation>
    <scope>NUCLEOTIDE SEQUENCE [LARGE SCALE GENOMIC DNA]</scope>
    <source>
        <strain evidence="1 2">24NR</strain>
    </source>
</reference>
<organism evidence="1 2">
    <name type="scientific">Neorhizobium lilium</name>
    <dbReference type="NCBI Taxonomy" id="2503024"/>
    <lineage>
        <taxon>Bacteria</taxon>
        <taxon>Pseudomonadati</taxon>
        <taxon>Pseudomonadota</taxon>
        <taxon>Alphaproteobacteria</taxon>
        <taxon>Hyphomicrobiales</taxon>
        <taxon>Rhizobiaceae</taxon>
        <taxon>Rhizobium/Agrobacterium group</taxon>
        <taxon>Neorhizobium</taxon>
    </lineage>
</organism>
<accession>A0A444LL65</accession>
<sequence>MHEGNAIIRTLSGGVGATFRRQGFSHDISQTYTEAADVACLMRRPGLGAVAALSIAMQSAQMNNQRAAKIADIMQEAVQSS</sequence>
<name>A0A444LL65_9HYPH</name>
<dbReference type="Gene3D" id="3.30.450.40">
    <property type="match status" value="1"/>
</dbReference>
<dbReference type="InterPro" id="IPR029016">
    <property type="entry name" value="GAF-like_dom_sf"/>
</dbReference>
<protein>
    <recommendedName>
        <fullName evidence="3">Transcriptional regulator</fullName>
    </recommendedName>
</protein>
<comment type="caution">
    <text evidence="1">The sequence shown here is derived from an EMBL/GenBank/DDBJ whole genome shotgun (WGS) entry which is preliminary data.</text>
</comment>
<evidence type="ECO:0008006" key="3">
    <source>
        <dbReference type="Google" id="ProtNLM"/>
    </source>
</evidence>
<evidence type="ECO:0000313" key="2">
    <source>
        <dbReference type="Proteomes" id="UP000287687"/>
    </source>
</evidence>
<proteinExistence type="predicted"/>